<name>A0A915ILI1_ROMCU</name>
<dbReference type="Proteomes" id="UP000887565">
    <property type="component" value="Unplaced"/>
</dbReference>
<sequence length="152" mass="17385">MDSKSRDSIVRLTLSLSGYKHNRYPLAKMSSYPAYGQATKVNFSLPSSSTCGDLGRHNSQVRIRESVSQSSLDNSETLNYKENWKASTISYLYDFRLDHKNENYNLRVKIDEIKCKIEEPAKSFENAVSENHRLKCENKALIRVLSALSKND</sequence>
<dbReference type="WBParaSite" id="nRc.2.0.1.t14293-RA">
    <property type="protein sequence ID" value="nRc.2.0.1.t14293-RA"/>
    <property type="gene ID" value="nRc.2.0.1.g14293"/>
</dbReference>
<reference evidence="2" key="1">
    <citation type="submission" date="2022-11" db="UniProtKB">
        <authorList>
            <consortium name="WormBaseParasite"/>
        </authorList>
    </citation>
    <scope>IDENTIFICATION</scope>
</reference>
<dbReference type="AlphaFoldDB" id="A0A915ILI1"/>
<evidence type="ECO:0000313" key="2">
    <source>
        <dbReference type="WBParaSite" id="nRc.2.0.1.t14293-RA"/>
    </source>
</evidence>
<protein>
    <submittedName>
        <fullName evidence="2">Uncharacterized protein</fullName>
    </submittedName>
</protein>
<proteinExistence type="predicted"/>
<evidence type="ECO:0000313" key="1">
    <source>
        <dbReference type="Proteomes" id="UP000887565"/>
    </source>
</evidence>
<accession>A0A915ILI1</accession>
<organism evidence="1 2">
    <name type="scientific">Romanomermis culicivorax</name>
    <name type="common">Nematode worm</name>
    <dbReference type="NCBI Taxonomy" id="13658"/>
    <lineage>
        <taxon>Eukaryota</taxon>
        <taxon>Metazoa</taxon>
        <taxon>Ecdysozoa</taxon>
        <taxon>Nematoda</taxon>
        <taxon>Enoplea</taxon>
        <taxon>Dorylaimia</taxon>
        <taxon>Mermithida</taxon>
        <taxon>Mermithoidea</taxon>
        <taxon>Mermithidae</taxon>
        <taxon>Romanomermis</taxon>
    </lineage>
</organism>
<keyword evidence="1" id="KW-1185">Reference proteome</keyword>